<dbReference type="PANTHER" id="PTHR30146:SF150">
    <property type="entry name" value="ARABINOSE METABOLISM TRANSCRIPTIONAL REPRESSOR"/>
    <property type="match status" value="1"/>
</dbReference>
<dbReference type="SMART" id="SM00354">
    <property type="entry name" value="HTH_LACI"/>
    <property type="match status" value="1"/>
</dbReference>
<dbReference type="AlphaFoldDB" id="A0AB37RHA8"/>
<evidence type="ECO:0000259" key="4">
    <source>
        <dbReference type="PROSITE" id="PS50932"/>
    </source>
</evidence>
<keyword evidence="1" id="KW-0805">Transcription regulation</keyword>
<dbReference type="CDD" id="cd01392">
    <property type="entry name" value="HTH_LacI"/>
    <property type="match status" value="1"/>
</dbReference>
<reference evidence="5 6" key="1">
    <citation type="submission" date="2018-10" db="EMBL/GenBank/DDBJ databases">
        <title>Genome sequences of five Lactobacillus pentosus strains isolated from brines of traditionally fermented spanish-style green table olives and differences between them.</title>
        <authorList>
            <person name="Jimenez Diaz R."/>
        </authorList>
    </citation>
    <scope>NUCLEOTIDE SEQUENCE [LARGE SCALE GENOMIC DNA]</scope>
    <source>
        <strain evidence="5 6">IG8</strain>
    </source>
</reference>
<dbReference type="GO" id="GO:0000976">
    <property type="term" value="F:transcription cis-regulatory region binding"/>
    <property type="evidence" value="ECO:0007669"/>
    <property type="project" value="TreeGrafter"/>
</dbReference>
<proteinExistence type="predicted"/>
<dbReference type="PROSITE" id="PS50932">
    <property type="entry name" value="HTH_LACI_2"/>
    <property type="match status" value="1"/>
</dbReference>
<dbReference type="RefSeq" id="WP_122211947.1">
    <property type="nucleotide sequence ID" value="NZ_RDCH01000078.1"/>
</dbReference>
<dbReference type="InterPro" id="IPR010982">
    <property type="entry name" value="Lambda_DNA-bd_dom_sf"/>
</dbReference>
<dbReference type="SUPFAM" id="SSF47413">
    <property type="entry name" value="lambda repressor-like DNA-binding domains"/>
    <property type="match status" value="1"/>
</dbReference>
<dbReference type="PROSITE" id="PS00356">
    <property type="entry name" value="HTH_LACI_1"/>
    <property type="match status" value="1"/>
</dbReference>
<dbReference type="GO" id="GO:0003700">
    <property type="term" value="F:DNA-binding transcription factor activity"/>
    <property type="evidence" value="ECO:0007669"/>
    <property type="project" value="TreeGrafter"/>
</dbReference>
<dbReference type="Gene3D" id="3.40.50.2300">
    <property type="match status" value="2"/>
</dbReference>
<dbReference type="Gene3D" id="1.10.260.40">
    <property type="entry name" value="lambda repressor-like DNA-binding domains"/>
    <property type="match status" value="1"/>
</dbReference>
<evidence type="ECO:0000256" key="2">
    <source>
        <dbReference type="ARBA" id="ARBA00023125"/>
    </source>
</evidence>
<gene>
    <name evidence="5" type="ORF">D6U17_13750</name>
</gene>
<dbReference type="InterPro" id="IPR028082">
    <property type="entry name" value="Peripla_BP_I"/>
</dbReference>
<dbReference type="PANTHER" id="PTHR30146">
    <property type="entry name" value="LACI-RELATED TRANSCRIPTIONAL REPRESSOR"/>
    <property type="match status" value="1"/>
</dbReference>
<dbReference type="Proteomes" id="UP000281061">
    <property type="component" value="Unassembled WGS sequence"/>
</dbReference>
<evidence type="ECO:0000313" key="6">
    <source>
        <dbReference type="Proteomes" id="UP000281061"/>
    </source>
</evidence>
<protein>
    <submittedName>
        <fullName evidence="5">LacI family transcriptional regulator</fullName>
    </submittedName>
</protein>
<dbReference type="SUPFAM" id="SSF53822">
    <property type="entry name" value="Periplasmic binding protein-like I"/>
    <property type="match status" value="1"/>
</dbReference>
<keyword evidence="2" id="KW-0238">DNA-binding</keyword>
<evidence type="ECO:0000256" key="1">
    <source>
        <dbReference type="ARBA" id="ARBA00023015"/>
    </source>
</evidence>
<dbReference type="InterPro" id="IPR000843">
    <property type="entry name" value="HTH_LacI"/>
</dbReference>
<sequence length="337" mass="37835">MTIKMEDIARLANVSRSAVSLALNGKEGVSEETRNRIFKVIDEYNYQPLRKRHQGTHHKLATVNFLAVRSSGLVNKNFRTLPFFDSLISALSENVSAFGGNLQIQTINSEDLKYMPKDSNSNKLSGTIVLGTDLTEAQVQMILDKYHNVVFIDTYFPNVTANFVTMDNYQGAYAAGEYIISKGYKNIGYVASNKLISNFNYRRKGFDDALRKHHLEVTNNHLYTSEPTELNPEGLDIHKILQQDTPDAIFCEDDYIAIRLLKSCLQNKIDIPNDLAIMGFDDIYETQLLSPELSTIHVNTQQIATQALAHLQGQVGNTDWSPQKTLIATSVVPRASL</sequence>
<accession>A0AB37RHA8</accession>
<evidence type="ECO:0000313" key="5">
    <source>
        <dbReference type="EMBL" id="RMW52599.1"/>
    </source>
</evidence>
<evidence type="ECO:0000256" key="3">
    <source>
        <dbReference type="ARBA" id="ARBA00023163"/>
    </source>
</evidence>
<dbReference type="InterPro" id="IPR046335">
    <property type="entry name" value="LacI/GalR-like_sensor"/>
</dbReference>
<dbReference type="EMBL" id="RDCL01000090">
    <property type="protein sequence ID" value="RMW52599.1"/>
    <property type="molecule type" value="Genomic_DNA"/>
</dbReference>
<feature type="domain" description="HTH lacI-type" evidence="4">
    <location>
        <begin position="1"/>
        <end position="51"/>
    </location>
</feature>
<keyword evidence="3" id="KW-0804">Transcription</keyword>
<dbReference type="Pfam" id="PF13377">
    <property type="entry name" value="Peripla_BP_3"/>
    <property type="match status" value="1"/>
</dbReference>
<organism evidence="5 6">
    <name type="scientific">Lactiplantibacillus pentosus</name>
    <name type="common">Lactobacillus pentosus</name>
    <dbReference type="NCBI Taxonomy" id="1589"/>
    <lineage>
        <taxon>Bacteria</taxon>
        <taxon>Bacillati</taxon>
        <taxon>Bacillota</taxon>
        <taxon>Bacilli</taxon>
        <taxon>Lactobacillales</taxon>
        <taxon>Lactobacillaceae</taxon>
        <taxon>Lactiplantibacillus</taxon>
    </lineage>
</organism>
<comment type="caution">
    <text evidence="5">The sequence shown here is derived from an EMBL/GenBank/DDBJ whole genome shotgun (WGS) entry which is preliminary data.</text>
</comment>
<dbReference type="Pfam" id="PF00356">
    <property type="entry name" value="LacI"/>
    <property type="match status" value="1"/>
</dbReference>
<name>A0AB37RHA8_LACPE</name>